<accession>A0A916WBV9</accession>
<evidence type="ECO:0000256" key="5">
    <source>
        <dbReference type="ARBA" id="ARBA00022975"/>
    </source>
</evidence>
<evidence type="ECO:0000256" key="2">
    <source>
        <dbReference type="ARBA" id="ARBA00004861"/>
    </source>
</evidence>
<dbReference type="Gene3D" id="3.20.20.70">
    <property type="entry name" value="Aldolase class I"/>
    <property type="match status" value="1"/>
</dbReference>
<dbReference type="AlphaFoldDB" id="A0A916WBV9"/>
<evidence type="ECO:0000256" key="4">
    <source>
        <dbReference type="ARBA" id="ARBA00022793"/>
    </source>
</evidence>
<evidence type="ECO:0000256" key="9">
    <source>
        <dbReference type="HAMAP-Rule" id="MF_01200"/>
    </source>
</evidence>
<dbReference type="NCBIfam" id="TIGR01740">
    <property type="entry name" value="pyrF"/>
    <property type="match status" value="1"/>
</dbReference>
<protein>
    <recommendedName>
        <fullName evidence="9">Orotidine 5'-phosphate decarboxylase</fullName>
        <ecNumber evidence="9">4.1.1.23</ecNumber>
    </recommendedName>
    <alternativeName>
        <fullName evidence="9">OMP decarboxylase</fullName>
        <shortName evidence="9">OMPDCase</shortName>
        <shortName evidence="9">OMPdecase</shortName>
    </alternativeName>
</protein>
<dbReference type="RefSeq" id="WP_188385395.1">
    <property type="nucleotide sequence ID" value="NZ_BMEY01000016.1"/>
</dbReference>
<evidence type="ECO:0000256" key="8">
    <source>
        <dbReference type="ARBA" id="ARBA00061012"/>
    </source>
</evidence>
<feature type="binding site" evidence="9 11">
    <location>
        <position position="182"/>
    </location>
    <ligand>
        <name>substrate</name>
    </ligand>
</feature>
<evidence type="ECO:0000256" key="10">
    <source>
        <dbReference type="PIRSR" id="PIRSR614732-1"/>
    </source>
</evidence>
<feature type="binding site" evidence="9">
    <location>
        <begin position="59"/>
        <end position="68"/>
    </location>
    <ligand>
        <name>substrate</name>
    </ligand>
</feature>
<evidence type="ECO:0000256" key="6">
    <source>
        <dbReference type="ARBA" id="ARBA00023239"/>
    </source>
</evidence>
<keyword evidence="15" id="KW-1185">Reference proteome</keyword>
<comment type="function">
    <text evidence="1 9">Catalyzes the decarboxylation of orotidine 5'-monophosphate (OMP) to uridine 5'-monophosphate (UMP).</text>
</comment>
<dbReference type="InterPro" id="IPR001754">
    <property type="entry name" value="OMPdeCOase_dom"/>
</dbReference>
<dbReference type="InterPro" id="IPR013785">
    <property type="entry name" value="Aldolase_TIM"/>
</dbReference>
<evidence type="ECO:0000256" key="7">
    <source>
        <dbReference type="ARBA" id="ARBA00049157"/>
    </source>
</evidence>
<evidence type="ECO:0000256" key="12">
    <source>
        <dbReference type="RuleBase" id="RU000512"/>
    </source>
</evidence>
<dbReference type="GO" id="GO:0006207">
    <property type="term" value="P:'de novo' pyrimidine nucleobase biosynthetic process"/>
    <property type="evidence" value="ECO:0007669"/>
    <property type="project" value="InterPro"/>
</dbReference>
<feature type="active site" description="For OMPdecase activity" evidence="10">
    <location>
        <position position="59"/>
    </location>
</feature>
<feature type="binding site" evidence="9 11">
    <location>
        <position position="211"/>
    </location>
    <ligand>
        <name>substrate</name>
    </ligand>
</feature>
<dbReference type="Pfam" id="PF00215">
    <property type="entry name" value="OMPdecase"/>
    <property type="match status" value="1"/>
</dbReference>
<feature type="domain" description="Orotidine 5'-phosphate decarboxylase" evidence="13">
    <location>
        <begin position="4"/>
        <end position="227"/>
    </location>
</feature>
<dbReference type="FunFam" id="3.20.20.70:FF:000015">
    <property type="entry name" value="Orotidine 5'-phosphate decarboxylase"/>
    <property type="match status" value="1"/>
</dbReference>
<organism evidence="14 15">
    <name type="scientific">Ornithinibacillus halotolerans</name>
    <dbReference type="NCBI Taxonomy" id="1274357"/>
    <lineage>
        <taxon>Bacteria</taxon>
        <taxon>Bacillati</taxon>
        <taxon>Bacillota</taxon>
        <taxon>Bacilli</taxon>
        <taxon>Bacillales</taxon>
        <taxon>Bacillaceae</taxon>
        <taxon>Ornithinibacillus</taxon>
    </lineage>
</organism>
<evidence type="ECO:0000313" key="14">
    <source>
        <dbReference type="EMBL" id="GGA84104.1"/>
    </source>
</evidence>
<keyword evidence="4 9" id="KW-0210">Decarboxylase</keyword>
<dbReference type="InterPro" id="IPR018089">
    <property type="entry name" value="OMPdecase_AS"/>
</dbReference>
<dbReference type="PROSITE" id="PS00156">
    <property type="entry name" value="OMPDECASE"/>
    <property type="match status" value="1"/>
</dbReference>
<feature type="binding site" evidence="9 11">
    <location>
        <position position="191"/>
    </location>
    <ligand>
        <name>substrate</name>
    </ligand>
</feature>
<dbReference type="EC" id="4.1.1.23" evidence="9"/>
<dbReference type="GO" id="GO:0004590">
    <property type="term" value="F:orotidine-5'-phosphate decarboxylase activity"/>
    <property type="evidence" value="ECO:0007669"/>
    <property type="project" value="UniProtKB-UniRule"/>
</dbReference>
<feature type="binding site" evidence="9 11">
    <location>
        <position position="120"/>
    </location>
    <ligand>
        <name>substrate</name>
    </ligand>
</feature>
<keyword evidence="6 9" id="KW-0456">Lyase</keyword>
<sequence>MTKSIFLALDFPNWKEARDFLDYNDLHGVPVKVGMELYYREGPQVIEYLKQKDHKIFLDLKLYDIPSTVMKAMQVISSLEVDMVNIHALGGSEMIQCAKEGLVRGNSSSRSKLIAVTVLTSMDQYVLNNEIGIPENVVDTTVKLSKTAKDNGADGVVCSVHEAVNIKDECGDHFITVTPGIRLIDSNINDQKRVATPSFAKKNGSDYLVIGRSITNSKHPRKAYEQAVKEWEDLL</sequence>
<feature type="binding site" evidence="9 11">
    <location>
        <position position="10"/>
    </location>
    <ligand>
        <name>substrate</name>
    </ligand>
</feature>
<reference evidence="14" key="2">
    <citation type="submission" date="2020-09" db="EMBL/GenBank/DDBJ databases">
        <authorList>
            <person name="Sun Q."/>
            <person name="Zhou Y."/>
        </authorList>
    </citation>
    <scope>NUCLEOTIDE SEQUENCE</scope>
    <source>
        <strain evidence="14">CGMCC 1.12408</strain>
    </source>
</reference>
<reference evidence="14" key="1">
    <citation type="journal article" date="2014" name="Int. J. Syst. Evol. Microbiol.">
        <title>Complete genome sequence of Corynebacterium casei LMG S-19264T (=DSM 44701T), isolated from a smear-ripened cheese.</title>
        <authorList>
            <consortium name="US DOE Joint Genome Institute (JGI-PGF)"/>
            <person name="Walter F."/>
            <person name="Albersmeier A."/>
            <person name="Kalinowski J."/>
            <person name="Ruckert C."/>
        </authorList>
    </citation>
    <scope>NUCLEOTIDE SEQUENCE</scope>
    <source>
        <strain evidence="14">CGMCC 1.12408</strain>
    </source>
</reference>
<dbReference type="NCBIfam" id="NF001273">
    <property type="entry name" value="PRK00230.1"/>
    <property type="match status" value="1"/>
</dbReference>
<dbReference type="PANTHER" id="PTHR32119:SF2">
    <property type="entry name" value="OROTIDINE 5'-PHOSPHATE DECARBOXYLASE"/>
    <property type="match status" value="1"/>
</dbReference>
<comment type="similarity">
    <text evidence="8 9">Belongs to the OMP decarboxylase family. Type 1 subfamily.</text>
</comment>
<evidence type="ECO:0000256" key="3">
    <source>
        <dbReference type="ARBA" id="ARBA00011738"/>
    </source>
</evidence>
<feature type="active site" description="For OMPdecase activity" evidence="10">
    <location>
        <position position="61"/>
    </location>
</feature>
<evidence type="ECO:0000256" key="11">
    <source>
        <dbReference type="PIRSR" id="PIRSR614732-2"/>
    </source>
</evidence>
<proteinExistence type="inferred from homology"/>
<dbReference type="InterPro" id="IPR047596">
    <property type="entry name" value="OMPdecase_bac"/>
</dbReference>
<keyword evidence="5 9" id="KW-0665">Pyrimidine biosynthesis</keyword>
<dbReference type="EMBL" id="BMEY01000016">
    <property type="protein sequence ID" value="GGA84104.1"/>
    <property type="molecule type" value="Genomic_DNA"/>
</dbReference>
<dbReference type="GO" id="GO:0005829">
    <property type="term" value="C:cytosol"/>
    <property type="evidence" value="ECO:0007669"/>
    <property type="project" value="TreeGrafter"/>
</dbReference>
<dbReference type="PANTHER" id="PTHR32119">
    <property type="entry name" value="OROTIDINE 5'-PHOSPHATE DECARBOXYLASE"/>
    <property type="match status" value="1"/>
</dbReference>
<dbReference type="CDD" id="cd04725">
    <property type="entry name" value="OMP_decarboxylase_like"/>
    <property type="match status" value="1"/>
</dbReference>
<comment type="pathway">
    <text evidence="2 9 12">Pyrimidine metabolism; UMP biosynthesis via de novo pathway; UMP from orotate: step 2/2.</text>
</comment>
<evidence type="ECO:0000256" key="1">
    <source>
        <dbReference type="ARBA" id="ARBA00002356"/>
    </source>
</evidence>
<feature type="active site" description="Proton donor" evidence="9">
    <location>
        <position position="61"/>
    </location>
</feature>
<name>A0A916WBV9_9BACI</name>
<dbReference type="SMART" id="SM00934">
    <property type="entry name" value="OMPdecase"/>
    <property type="match status" value="1"/>
</dbReference>
<evidence type="ECO:0000313" key="15">
    <source>
        <dbReference type="Proteomes" id="UP000613512"/>
    </source>
</evidence>
<comment type="subunit">
    <text evidence="3 9">Homodimer.</text>
</comment>
<dbReference type="Proteomes" id="UP000613512">
    <property type="component" value="Unassembled WGS sequence"/>
</dbReference>
<feature type="binding site" evidence="9 11">
    <location>
        <position position="212"/>
    </location>
    <ligand>
        <name>substrate</name>
    </ligand>
</feature>
<dbReference type="HAMAP" id="MF_01200_B">
    <property type="entry name" value="OMPdecase_type1_B"/>
    <property type="match status" value="1"/>
</dbReference>
<dbReference type="GO" id="GO:0044205">
    <property type="term" value="P:'de novo' UMP biosynthetic process"/>
    <property type="evidence" value="ECO:0007669"/>
    <property type="project" value="UniProtKB-UniRule"/>
</dbReference>
<gene>
    <name evidence="9 14" type="primary">pyrF</name>
    <name evidence="14" type="ORF">GCM10008025_29040</name>
</gene>
<evidence type="ECO:0000259" key="13">
    <source>
        <dbReference type="SMART" id="SM00934"/>
    </source>
</evidence>
<comment type="catalytic activity">
    <reaction evidence="7 9 12">
        <text>orotidine 5'-phosphate + H(+) = UMP + CO2</text>
        <dbReference type="Rhea" id="RHEA:11596"/>
        <dbReference type="ChEBI" id="CHEBI:15378"/>
        <dbReference type="ChEBI" id="CHEBI:16526"/>
        <dbReference type="ChEBI" id="CHEBI:57538"/>
        <dbReference type="ChEBI" id="CHEBI:57865"/>
        <dbReference type="EC" id="4.1.1.23"/>
    </reaction>
</comment>
<dbReference type="SUPFAM" id="SSF51366">
    <property type="entry name" value="Ribulose-phoshate binding barrel"/>
    <property type="match status" value="1"/>
</dbReference>
<comment type="caution">
    <text evidence="14">The sequence shown here is derived from an EMBL/GenBank/DDBJ whole genome shotgun (WGS) entry which is preliminary data.</text>
</comment>
<feature type="binding site" evidence="9 11">
    <location>
        <position position="32"/>
    </location>
    <ligand>
        <name>substrate</name>
    </ligand>
</feature>
<dbReference type="InterPro" id="IPR011060">
    <property type="entry name" value="RibuloseP-bd_barrel"/>
</dbReference>
<dbReference type="InterPro" id="IPR014732">
    <property type="entry name" value="OMPdecase"/>
</dbReference>
<feature type="active site" description="For OMPdecase activity" evidence="10">
    <location>
        <position position="64"/>
    </location>
</feature>